<dbReference type="PROSITE" id="PS51456">
    <property type="entry name" value="MYOSIN_MOTOR"/>
    <property type="match status" value="1"/>
</dbReference>
<keyword evidence="1" id="KW-0547">Nucleotide-binding</keyword>
<evidence type="ECO:0000313" key="6">
    <source>
        <dbReference type="EMBL" id="KAL3307757.1"/>
    </source>
</evidence>
<dbReference type="InterPro" id="IPR027417">
    <property type="entry name" value="P-loop_NTPase"/>
</dbReference>
<dbReference type="GO" id="GO:0005524">
    <property type="term" value="F:ATP binding"/>
    <property type="evidence" value="ECO:0007669"/>
    <property type="project" value="UniProtKB-KW"/>
</dbReference>
<evidence type="ECO:0000256" key="3">
    <source>
        <dbReference type="ARBA" id="ARBA00023203"/>
    </source>
</evidence>
<comment type="caution">
    <text evidence="4">Lacks conserved residue(s) required for the propagation of feature annotation.</text>
</comment>
<feature type="non-terminal residue" evidence="6">
    <location>
        <position position="1"/>
    </location>
</feature>
<comment type="similarity">
    <text evidence="4">Belongs to the TRAFAC class myosin-kinesin ATPase superfamily. Myosin family.</text>
</comment>
<dbReference type="Gene3D" id="1.20.58.530">
    <property type="match status" value="1"/>
</dbReference>
<gene>
    <name evidence="6" type="primary">MYO6_3</name>
    <name evidence="6" type="ORF">Ciccas_013723</name>
</gene>
<feature type="domain" description="Myosin motor" evidence="5">
    <location>
        <begin position="1"/>
        <end position="251"/>
    </location>
</feature>
<keyword evidence="4" id="KW-0505">Motor protein</keyword>
<dbReference type="GO" id="GO:0003779">
    <property type="term" value="F:actin binding"/>
    <property type="evidence" value="ECO:0007669"/>
    <property type="project" value="UniProtKB-KW"/>
</dbReference>
<keyword evidence="7" id="KW-1185">Reference proteome</keyword>
<reference evidence="6 7" key="1">
    <citation type="submission" date="2024-11" db="EMBL/GenBank/DDBJ databases">
        <title>Adaptive evolution of stress response genes in parasites aligns with host niche diversity.</title>
        <authorList>
            <person name="Hahn C."/>
            <person name="Resl P."/>
        </authorList>
    </citation>
    <scope>NUCLEOTIDE SEQUENCE [LARGE SCALE GENOMIC DNA]</scope>
    <source>
        <strain evidence="6">EGGRZ-B1_66</strain>
        <tissue evidence="6">Body</tissue>
    </source>
</reference>
<dbReference type="SUPFAM" id="SSF52540">
    <property type="entry name" value="P-loop containing nucleoside triphosphate hydrolases"/>
    <property type="match status" value="1"/>
</dbReference>
<keyword evidence="4" id="KW-0518">Myosin</keyword>
<keyword evidence="2" id="KW-0067">ATP-binding</keyword>
<feature type="non-terminal residue" evidence="6">
    <location>
        <position position="251"/>
    </location>
</feature>
<organism evidence="6 7">
    <name type="scientific">Cichlidogyrus casuarinus</name>
    <dbReference type="NCBI Taxonomy" id="1844966"/>
    <lineage>
        <taxon>Eukaryota</taxon>
        <taxon>Metazoa</taxon>
        <taxon>Spiralia</taxon>
        <taxon>Lophotrochozoa</taxon>
        <taxon>Platyhelminthes</taxon>
        <taxon>Monogenea</taxon>
        <taxon>Monopisthocotylea</taxon>
        <taxon>Dactylogyridea</taxon>
        <taxon>Ancyrocephalidae</taxon>
        <taxon>Cichlidogyrus</taxon>
    </lineage>
</organism>
<dbReference type="Gene3D" id="1.20.120.720">
    <property type="entry name" value="Myosin VI head, motor domain, U50 subdomain"/>
    <property type="match status" value="1"/>
</dbReference>
<evidence type="ECO:0000256" key="4">
    <source>
        <dbReference type="PROSITE-ProRule" id="PRU00782"/>
    </source>
</evidence>
<evidence type="ECO:0000256" key="2">
    <source>
        <dbReference type="ARBA" id="ARBA00022840"/>
    </source>
</evidence>
<dbReference type="Pfam" id="PF00063">
    <property type="entry name" value="Myosin_head"/>
    <property type="match status" value="1"/>
</dbReference>
<evidence type="ECO:0000259" key="5">
    <source>
        <dbReference type="PROSITE" id="PS51456"/>
    </source>
</evidence>
<accession>A0ABD2PJU9</accession>
<sequence>DGRTALRDIDMDDYDDFSGTEKAMADMGIEAAVRENIFSIVAGILHLGNVTFEEGSEGNCSVSKASWPSLEMACRLLGVEPAVLQESMTMKITATARDQVKIALKPADATNARDALAKAIYSNLFDFIVICVNKAIPKSTSSHYIGVLDIAGFEYFEENSFEQFCINYCNEKLQQFFNRRVLKDEQELYEKEGLGLKKIEFIDNQDCIDLIEKKPMCILDLLDEESRLPKPSYQHFTDEVHLKLKGHPRLD</sequence>
<dbReference type="PRINTS" id="PR00193">
    <property type="entry name" value="MYOSINHEAVY"/>
</dbReference>
<protein>
    <submittedName>
        <fullName evidence="6">Unconventional myosin-VI</fullName>
    </submittedName>
</protein>
<dbReference type="AlphaFoldDB" id="A0ABD2PJU9"/>
<dbReference type="EMBL" id="JBJKFK010006565">
    <property type="protein sequence ID" value="KAL3307757.1"/>
    <property type="molecule type" value="Genomic_DNA"/>
</dbReference>
<comment type="caution">
    <text evidence="6">The sequence shown here is derived from an EMBL/GenBank/DDBJ whole genome shotgun (WGS) entry which is preliminary data.</text>
</comment>
<keyword evidence="3 4" id="KW-0009">Actin-binding</keyword>
<proteinExistence type="inferred from homology"/>
<dbReference type="SMART" id="SM00242">
    <property type="entry name" value="MYSc"/>
    <property type="match status" value="1"/>
</dbReference>
<dbReference type="Proteomes" id="UP001626550">
    <property type="component" value="Unassembled WGS sequence"/>
</dbReference>
<dbReference type="PANTHER" id="PTHR13140">
    <property type="entry name" value="MYOSIN"/>
    <property type="match status" value="1"/>
</dbReference>
<dbReference type="GO" id="GO:0016459">
    <property type="term" value="C:myosin complex"/>
    <property type="evidence" value="ECO:0007669"/>
    <property type="project" value="UniProtKB-KW"/>
</dbReference>
<evidence type="ECO:0000256" key="1">
    <source>
        <dbReference type="ARBA" id="ARBA00022741"/>
    </source>
</evidence>
<evidence type="ECO:0000313" key="7">
    <source>
        <dbReference type="Proteomes" id="UP001626550"/>
    </source>
</evidence>
<dbReference type="PANTHER" id="PTHR13140:SF745">
    <property type="entry name" value="UNCONVENTIONAL MYOSIN-VI"/>
    <property type="match status" value="1"/>
</dbReference>
<name>A0ABD2PJU9_9PLAT</name>
<dbReference type="InterPro" id="IPR001609">
    <property type="entry name" value="Myosin_head_motor_dom-like"/>
</dbReference>